<evidence type="ECO:0000313" key="3">
    <source>
        <dbReference type="Proteomes" id="UP000749309"/>
    </source>
</evidence>
<dbReference type="EMBL" id="JAAQVJ010000175">
    <property type="protein sequence ID" value="KAF3892125.1"/>
    <property type="molecule type" value="Genomic_DNA"/>
</dbReference>
<evidence type="ECO:0000256" key="1">
    <source>
        <dbReference type="SAM" id="MobiDB-lite"/>
    </source>
</evidence>
<dbReference type="AlphaFoldDB" id="A0A9P4YFD6"/>
<feature type="compositionally biased region" description="Acidic residues" evidence="1">
    <location>
        <begin position="25"/>
        <end position="34"/>
    </location>
</feature>
<feature type="region of interest" description="Disordered" evidence="1">
    <location>
        <begin position="22"/>
        <end position="54"/>
    </location>
</feature>
<reference evidence="2" key="1">
    <citation type="submission" date="2020-03" db="EMBL/GenBank/DDBJ databases">
        <title>Whole Genome Sequence of Trichophyton interdigitale from India.</title>
        <authorList>
            <person name="Kumar P."/>
        </authorList>
    </citation>
    <scope>NUCLEOTIDE SEQUENCE</scope>
    <source>
        <strain evidence="2">UCMS-IGIB-CI14</strain>
    </source>
</reference>
<gene>
    <name evidence="2" type="ORF">GY632_4794</name>
</gene>
<sequence length="84" mass="9669">MGLNSRLSLTRSWPALCPPVNAREEYDEMPDQDQDQGRAKQRRRKSTGTAINWSTIVQRGSRGDYLRRKSFSRFSLRPANVSGR</sequence>
<dbReference type="Proteomes" id="UP000749309">
    <property type="component" value="Unassembled WGS sequence"/>
</dbReference>
<comment type="caution">
    <text evidence="2">The sequence shown here is derived from an EMBL/GenBank/DDBJ whole genome shotgun (WGS) entry which is preliminary data.</text>
</comment>
<organism evidence="2 3">
    <name type="scientific">Trichophyton interdigitale</name>
    <dbReference type="NCBI Taxonomy" id="101480"/>
    <lineage>
        <taxon>Eukaryota</taxon>
        <taxon>Fungi</taxon>
        <taxon>Dikarya</taxon>
        <taxon>Ascomycota</taxon>
        <taxon>Pezizomycotina</taxon>
        <taxon>Eurotiomycetes</taxon>
        <taxon>Eurotiomycetidae</taxon>
        <taxon>Onygenales</taxon>
        <taxon>Arthrodermataceae</taxon>
        <taxon>Trichophyton</taxon>
    </lineage>
</organism>
<proteinExistence type="predicted"/>
<accession>A0A9P4YFD6</accession>
<protein>
    <submittedName>
        <fullName evidence="2">Uncharacterized protein</fullName>
    </submittedName>
</protein>
<name>A0A9P4YFD6_9EURO</name>
<evidence type="ECO:0000313" key="2">
    <source>
        <dbReference type="EMBL" id="KAF3892125.1"/>
    </source>
</evidence>